<dbReference type="AlphaFoldDB" id="A0A151IC86"/>
<protein>
    <submittedName>
        <fullName evidence="2">Uncharacterized protein</fullName>
    </submittedName>
</protein>
<gene>
    <name evidence="2" type="ORF">ALC62_12132</name>
</gene>
<evidence type="ECO:0000313" key="2">
    <source>
        <dbReference type="EMBL" id="KYM97186.1"/>
    </source>
</evidence>
<keyword evidence="3" id="KW-1185">Reference proteome</keyword>
<reference evidence="2 3" key="1">
    <citation type="submission" date="2016-03" db="EMBL/GenBank/DDBJ databases">
        <title>Cyphomyrmex costatus WGS genome.</title>
        <authorList>
            <person name="Nygaard S."/>
            <person name="Hu H."/>
            <person name="Boomsma J."/>
            <person name="Zhang G."/>
        </authorList>
    </citation>
    <scope>NUCLEOTIDE SEQUENCE [LARGE SCALE GENOMIC DNA]</scope>
    <source>
        <strain evidence="2">MS0001</strain>
        <tissue evidence="2">Whole body</tissue>
    </source>
</reference>
<organism evidence="2 3">
    <name type="scientific">Cyphomyrmex costatus</name>
    <dbReference type="NCBI Taxonomy" id="456900"/>
    <lineage>
        <taxon>Eukaryota</taxon>
        <taxon>Metazoa</taxon>
        <taxon>Ecdysozoa</taxon>
        <taxon>Arthropoda</taxon>
        <taxon>Hexapoda</taxon>
        <taxon>Insecta</taxon>
        <taxon>Pterygota</taxon>
        <taxon>Neoptera</taxon>
        <taxon>Endopterygota</taxon>
        <taxon>Hymenoptera</taxon>
        <taxon>Apocrita</taxon>
        <taxon>Aculeata</taxon>
        <taxon>Formicoidea</taxon>
        <taxon>Formicidae</taxon>
        <taxon>Myrmicinae</taxon>
        <taxon>Cyphomyrmex</taxon>
    </lineage>
</organism>
<dbReference type="EMBL" id="KQ978078">
    <property type="protein sequence ID" value="KYM97186.1"/>
    <property type="molecule type" value="Genomic_DNA"/>
</dbReference>
<dbReference type="Proteomes" id="UP000078542">
    <property type="component" value="Unassembled WGS sequence"/>
</dbReference>
<feature type="compositionally biased region" description="Basic and acidic residues" evidence="1">
    <location>
        <begin position="59"/>
        <end position="75"/>
    </location>
</feature>
<proteinExistence type="predicted"/>
<sequence length="244" mass="27509">MSLSSSSAIRFLQRNTISSSCGGTVRDKKRASSVMLRYREEGAAADTNGKKKSTTAKQRSIDVDQYRDKKKRGDPLARLGATPLTILSTRGKFSPPRGSHHTAQMTGAAALPPRILVLVANTRGITRKVCAGGHCRSRLGKKRPKRTLRVSRRGRHVERIAICSADEKKQNDSCCRIEGKFKINFCKKKRNDVRGVLQPMNFHFTKRKFTNVKYQRSNGNPFELKEHFVIFFNCHVCKTIHFCG</sequence>
<evidence type="ECO:0000256" key="1">
    <source>
        <dbReference type="SAM" id="MobiDB-lite"/>
    </source>
</evidence>
<accession>A0A151IC86</accession>
<name>A0A151IC86_9HYME</name>
<evidence type="ECO:0000313" key="3">
    <source>
        <dbReference type="Proteomes" id="UP000078542"/>
    </source>
</evidence>
<feature type="region of interest" description="Disordered" evidence="1">
    <location>
        <begin position="39"/>
        <end position="75"/>
    </location>
</feature>